<organism evidence="5 6">
    <name type="scientific">Paenibacillus azoreducens</name>
    <dbReference type="NCBI Taxonomy" id="116718"/>
    <lineage>
        <taxon>Bacteria</taxon>
        <taxon>Bacillati</taxon>
        <taxon>Bacillota</taxon>
        <taxon>Bacilli</taxon>
        <taxon>Bacillales</taxon>
        <taxon>Paenibacillaceae</taxon>
        <taxon>Paenibacillus</taxon>
    </lineage>
</organism>
<dbReference type="SMART" id="SM00342">
    <property type="entry name" value="HTH_ARAC"/>
    <property type="match status" value="1"/>
</dbReference>
<evidence type="ECO:0000313" key="5">
    <source>
        <dbReference type="EMBL" id="GIO46987.1"/>
    </source>
</evidence>
<feature type="domain" description="HTH araC/xylS-type" evidence="4">
    <location>
        <begin position="195"/>
        <end position="293"/>
    </location>
</feature>
<evidence type="ECO:0000259" key="4">
    <source>
        <dbReference type="PROSITE" id="PS01124"/>
    </source>
</evidence>
<sequence length="298" mass="34104">MRIFIKFPDLTSTLYIRSSHVIVLEPGYFYPNEHHPLFELNYCWAGETTVWIQEKPCRLKAGDWLLIKSGLNHRTMNQSGSPSTLVVIHFDIDDPIIRKTLTSSVSDMVSKETAERTLLPQFLDQLEVVVQNILIQAPKTQSSLSIHTSSSDNLSLQAIVLLILKEIMSIFEQDNKEQQERLQRESSPLDVELAHKIAEWLNNSVYTVVSVQDIADNVGLSRGQCTKVFTKIYGVSPRQYLTSLKLTKAKEMLIDSDMTIEVIAERLGFSSLSHFSRQFKRWTGTSPQQFRPKYRLSL</sequence>
<gene>
    <name evidence="5" type="ORF">J34TS1_17520</name>
</gene>
<comment type="caution">
    <text evidence="5">The sequence shown here is derived from an EMBL/GenBank/DDBJ whole genome shotgun (WGS) entry which is preliminary data.</text>
</comment>
<dbReference type="SUPFAM" id="SSF46689">
    <property type="entry name" value="Homeodomain-like"/>
    <property type="match status" value="2"/>
</dbReference>
<dbReference type="InterPro" id="IPR018060">
    <property type="entry name" value="HTH_AraC"/>
</dbReference>
<dbReference type="PROSITE" id="PS01124">
    <property type="entry name" value="HTH_ARAC_FAMILY_2"/>
    <property type="match status" value="1"/>
</dbReference>
<keyword evidence="1" id="KW-0805">Transcription regulation</keyword>
<accession>A0A919YEI4</accession>
<dbReference type="InterPro" id="IPR037923">
    <property type="entry name" value="HTH-like"/>
</dbReference>
<dbReference type="Pfam" id="PF12833">
    <property type="entry name" value="HTH_18"/>
    <property type="match status" value="1"/>
</dbReference>
<reference evidence="5 6" key="1">
    <citation type="submission" date="2021-03" db="EMBL/GenBank/DDBJ databases">
        <title>Antimicrobial resistance genes in bacteria isolated from Japanese honey, and their potential for conferring macrolide and lincosamide resistance in the American foulbrood pathogen Paenibacillus larvae.</title>
        <authorList>
            <person name="Okamoto M."/>
            <person name="Kumagai M."/>
            <person name="Kanamori H."/>
            <person name="Takamatsu D."/>
        </authorList>
    </citation>
    <scope>NUCLEOTIDE SEQUENCE [LARGE SCALE GENOMIC DNA]</scope>
    <source>
        <strain evidence="5 6">J34TS1</strain>
    </source>
</reference>
<dbReference type="RefSeq" id="WP_212977928.1">
    <property type="nucleotide sequence ID" value="NZ_AP025343.1"/>
</dbReference>
<dbReference type="GO" id="GO:0003700">
    <property type="term" value="F:DNA-binding transcription factor activity"/>
    <property type="evidence" value="ECO:0007669"/>
    <property type="project" value="InterPro"/>
</dbReference>
<dbReference type="InterPro" id="IPR018062">
    <property type="entry name" value="HTH_AraC-typ_CS"/>
</dbReference>
<dbReference type="InterPro" id="IPR003313">
    <property type="entry name" value="AraC-bd"/>
</dbReference>
<protein>
    <submittedName>
        <fullName evidence="5">AraC family transcriptional regulator</fullName>
    </submittedName>
</protein>
<dbReference type="PANTHER" id="PTHR43280:SF2">
    <property type="entry name" value="HTH-TYPE TRANSCRIPTIONAL REGULATOR EXSA"/>
    <property type="match status" value="1"/>
</dbReference>
<keyword evidence="6" id="KW-1185">Reference proteome</keyword>
<proteinExistence type="predicted"/>
<dbReference type="InterPro" id="IPR020449">
    <property type="entry name" value="Tscrpt_reg_AraC-type_HTH"/>
</dbReference>
<name>A0A919YEI4_9BACL</name>
<dbReference type="EMBL" id="BORT01000006">
    <property type="protein sequence ID" value="GIO46987.1"/>
    <property type="molecule type" value="Genomic_DNA"/>
</dbReference>
<dbReference type="InterPro" id="IPR014710">
    <property type="entry name" value="RmlC-like_jellyroll"/>
</dbReference>
<dbReference type="AlphaFoldDB" id="A0A919YEI4"/>
<evidence type="ECO:0000256" key="3">
    <source>
        <dbReference type="ARBA" id="ARBA00023163"/>
    </source>
</evidence>
<dbReference type="InterPro" id="IPR009057">
    <property type="entry name" value="Homeodomain-like_sf"/>
</dbReference>
<dbReference type="PANTHER" id="PTHR43280">
    <property type="entry name" value="ARAC-FAMILY TRANSCRIPTIONAL REGULATOR"/>
    <property type="match status" value="1"/>
</dbReference>
<dbReference type="Gene3D" id="2.60.120.10">
    <property type="entry name" value="Jelly Rolls"/>
    <property type="match status" value="1"/>
</dbReference>
<dbReference type="PROSITE" id="PS00041">
    <property type="entry name" value="HTH_ARAC_FAMILY_1"/>
    <property type="match status" value="1"/>
</dbReference>
<dbReference type="SUPFAM" id="SSF51215">
    <property type="entry name" value="Regulatory protein AraC"/>
    <property type="match status" value="1"/>
</dbReference>
<dbReference type="Proteomes" id="UP000682811">
    <property type="component" value="Unassembled WGS sequence"/>
</dbReference>
<dbReference type="GO" id="GO:0043565">
    <property type="term" value="F:sequence-specific DNA binding"/>
    <property type="evidence" value="ECO:0007669"/>
    <property type="project" value="InterPro"/>
</dbReference>
<dbReference type="Gene3D" id="1.10.10.60">
    <property type="entry name" value="Homeodomain-like"/>
    <property type="match status" value="2"/>
</dbReference>
<keyword evidence="2" id="KW-0238">DNA-binding</keyword>
<dbReference type="PRINTS" id="PR00032">
    <property type="entry name" value="HTHARAC"/>
</dbReference>
<dbReference type="Pfam" id="PF02311">
    <property type="entry name" value="AraC_binding"/>
    <property type="match status" value="1"/>
</dbReference>
<evidence type="ECO:0000256" key="2">
    <source>
        <dbReference type="ARBA" id="ARBA00023125"/>
    </source>
</evidence>
<evidence type="ECO:0000256" key="1">
    <source>
        <dbReference type="ARBA" id="ARBA00023015"/>
    </source>
</evidence>
<evidence type="ECO:0000313" key="6">
    <source>
        <dbReference type="Proteomes" id="UP000682811"/>
    </source>
</evidence>
<keyword evidence="3" id="KW-0804">Transcription</keyword>